<dbReference type="InterPro" id="IPR003607">
    <property type="entry name" value="HD/PDEase_dom"/>
</dbReference>
<feature type="domain" description="HD-GYP" evidence="4">
    <location>
        <begin position="153"/>
        <end position="349"/>
    </location>
</feature>
<dbReference type="AlphaFoldDB" id="A0A7M1B7W9"/>
<evidence type="ECO:0000259" key="3">
    <source>
        <dbReference type="PROSITE" id="PS50110"/>
    </source>
</evidence>
<proteinExistence type="predicted"/>
<dbReference type="SUPFAM" id="SSF52172">
    <property type="entry name" value="CheY-like"/>
    <property type="match status" value="1"/>
</dbReference>
<evidence type="ECO:0000313" key="5">
    <source>
        <dbReference type="EMBL" id="QOP45755.1"/>
    </source>
</evidence>
<dbReference type="InterPro" id="IPR052020">
    <property type="entry name" value="Cyclic_di-GMP/3'3'-cGAMP_PDE"/>
</dbReference>
<keyword evidence="6" id="KW-1185">Reference proteome</keyword>
<accession>A0A7M1B7W9</accession>
<dbReference type="InterPro" id="IPR001789">
    <property type="entry name" value="Sig_transdc_resp-reg_receiver"/>
</dbReference>
<dbReference type="SUPFAM" id="SSF109604">
    <property type="entry name" value="HD-domain/PDEase-like"/>
    <property type="match status" value="1"/>
</dbReference>
<dbReference type="SMART" id="SM00471">
    <property type="entry name" value="HDc"/>
    <property type="match status" value="1"/>
</dbReference>
<dbReference type="Gene3D" id="3.40.50.2300">
    <property type="match status" value="1"/>
</dbReference>
<dbReference type="EMBL" id="CP041406">
    <property type="protein sequence ID" value="QOP45755.1"/>
    <property type="molecule type" value="Genomic_DNA"/>
</dbReference>
<dbReference type="Pfam" id="PF00072">
    <property type="entry name" value="Response_reg"/>
    <property type="match status" value="1"/>
</dbReference>
<reference evidence="5 6" key="1">
    <citation type="submission" date="2019-07" db="EMBL/GenBank/DDBJ databases">
        <title>Sulfurimonas paralvinellae sp. nov., a novel mesophilic, hydrogen- and sulfur-oxidizing chemolithoautotroph within the Epsilonproteo- bacteria isolated from a deep-sea hydrothermal vent polychaete nest, reclassification of Thiomicrospira denitrificans as Sulfurimonas denitrificans comb. nov. and emended description of the genus Sulfurimonas.</title>
        <authorList>
            <person name="Wang S."/>
            <person name="Jiang L."/>
            <person name="Shao Z."/>
        </authorList>
    </citation>
    <scope>NUCLEOTIDE SEQUENCE [LARGE SCALE GENOMIC DNA]</scope>
    <source>
        <strain evidence="5 6">GO25</strain>
    </source>
</reference>
<name>A0A7M1B7W9_9BACT</name>
<evidence type="ECO:0000256" key="1">
    <source>
        <dbReference type="PROSITE-ProRule" id="PRU00169"/>
    </source>
</evidence>
<dbReference type="KEGG" id="spal:FM071_05430"/>
<evidence type="ECO:0000259" key="4">
    <source>
        <dbReference type="PROSITE" id="PS51832"/>
    </source>
</evidence>
<dbReference type="CDD" id="cd00077">
    <property type="entry name" value="HDc"/>
    <property type="match status" value="1"/>
</dbReference>
<dbReference type="PANTHER" id="PTHR45228">
    <property type="entry name" value="CYCLIC DI-GMP PHOSPHODIESTERASE TM_0186-RELATED"/>
    <property type="match status" value="1"/>
</dbReference>
<dbReference type="RefSeq" id="WP_193109663.1">
    <property type="nucleotide sequence ID" value="NZ_CP041406.1"/>
</dbReference>
<dbReference type="Proteomes" id="UP000593580">
    <property type="component" value="Chromosome"/>
</dbReference>
<evidence type="ECO:0000313" key="6">
    <source>
        <dbReference type="Proteomes" id="UP000593580"/>
    </source>
</evidence>
<feature type="domain" description="Response regulatory" evidence="3">
    <location>
        <begin position="6"/>
        <end position="122"/>
    </location>
</feature>
<dbReference type="PANTHER" id="PTHR45228:SF1">
    <property type="entry name" value="CYCLIC DI-GMP PHOSPHODIESTERASE TM_0186"/>
    <property type="match status" value="1"/>
</dbReference>
<organism evidence="5 6">
    <name type="scientific">Sulfurimonas paralvinellae</name>
    <dbReference type="NCBI Taxonomy" id="317658"/>
    <lineage>
        <taxon>Bacteria</taxon>
        <taxon>Pseudomonadati</taxon>
        <taxon>Campylobacterota</taxon>
        <taxon>Epsilonproteobacteria</taxon>
        <taxon>Campylobacterales</taxon>
        <taxon>Sulfurimonadaceae</taxon>
        <taxon>Sulfurimonas</taxon>
    </lineage>
</organism>
<feature type="coiled-coil region" evidence="2">
    <location>
        <begin position="128"/>
        <end position="159"/>
    </location>
</feature>
<keyword evidence="1" id="KW-0597">Phosphoprotein</keyword>
<dbReference type="InterPro" id="IPR037522">
    <property type="entry name" value="HD_GYP_dom"/>
</dbReference>
<dbReference type="GO" id="GO:0000160">
    <property type="term" value="P:phosphorelay signal transduction system"/>
    <property type="evidence" value="ECO:0007669"/>
    <property type="project" value="InterPro"/>
</dbReference>
<dbReference type="InterPro" id="IPR011006">
    <property type="entry name" value="CheY-like_superfamily"/>
</dbReference>
<dbReference type="PROSITE" id="PS50110">
    <property type="entry name" value="RESPONSE_REGULATORY"/>
    <property type="match status" value="1"/>
</dbReference>
<dbReference type="Gene3D" id="1.10.3210.10">
    <property type="entry name" value="Hypothetical protein af1432"/>
    <property type="match status" value="1"/>
</dbReference>
<dbReference type="Pfam" id="PF13487">
    <property type="entry name" value="HD_5"/>
    <property type="match status" value="1"/>
</dbReference>
<sequence length="349" mass="39843">MKKKFDILVVDDVSENIKIAIGILKNDNYNFSYALSGKSAIEILKTKRFDLILLDVMMPEIDGFTLCKMIKKTPALQDIPIIFVTAVAEIEYMQEGFKLGAVDYVTKPYHSVELRARVANHLELYRYRKELKYHNKELTRDIQNERDQHLAELELAQKEIIDILSEIIASDSGETAEHVKRVADISKELAILEGNLSAQQIHTIYFASPLHDIGKVIIDKSIVHKNAKLTDEEFDVMKKHPSYALNILSKSKSELIKAAAIIAYEHHENWDGSGYPKGLQGEDIHIYGRIVAIADVLDALTHKRAYKKQWSFEDAARYIIDLGGKKFDPRLVTLFENNLEVFKELTQEA</sequence>
<dbReference type="SMART" id="SM00448">
    <property type="entry name" value="REC"/>
    <property type="match status" value="1"/>
</dbReference>
<evidence type="ECO:0000256" key="2">
    <source>
        <dbReference type="SAM" id="Coils"/>
    </source>
</evidence>
<feature type="modified residue" description="4-aspartylphosphate" evidence="1">
    <location>
        <position position="55"/>
    </location>
</feature>
<protein>
    <submittedName>
        <fullName evidence="5">Response regulator</fullName>
    </submittedName>
</protein>
<gene>
    <name evidence="5" type="ORF">FM071_05430</name>
</gene>
<keyword evidence="2" id="KW-0175">Coiled coil</keyword>
<dbReference type="PROSITE" id="PS51832">
    <property type="entry name" value="HD_GYP"/>
    <property type="match status" value="1"/>
</dbReference>